<reference evidence="11 12" key="1">
    <citation type="submission" date="2020-07" db="EMBL/GenBank/DDBJ databases">
        <title>Chryseobacterium sp.cx-624.</title>
        <authorList>
            <person name="Yang C."/>
        </authorList>
    </citation>
    <scope>NUCLEOTIDE SEQUENCE [LARGE SCALE GENOMIC DNA]</scope>
    <source>
        <strain evidence="12">cx-624</strain>
        <strain evidence="11">Cx-624</strain>
    </source>
</reference>
<evidence type="ECO:0000313" key="11">
    <source>
        <dbReference type="EMBL" id="QMS98876.1"/>
    </source>
</evidence>
<dbReference type="InterPro" id="IPR051906">
    <property type="entry name" value="TolC-like"/>
</dbReference>
<evidence type="ECO:0000256" key="3">
    <source>
        <dbReference type="ARBA" id="ARBA00022448"/>
    </source>
</evidence>
<reference evidence="13" key="2">
    <citation type="submission" date="2020-07" db="EMBL/GenBank/DDBJ databases">
        <title>Flavobacterium sp. xlx-214.</title>
        <authorList>
            <person name="Yang C."/>
        </authorList>
    </citation>
    <scope>NUCLEOTIDE SEQUENCE [LARGE SCALE GENOMIC DNA]</scope>
    <source>
        <strain evidence="13">CX-624</strain>
    </source>
</reference>
<evidence type="ECO:0000256" key="1">
    <source>
        <dbReference type="ARBA" id="ARBA00004442"/>
    </source>
</evidence>
<feature type="coiled-coil region" evidence="8">
    <location>
        <begin position="116"/>
        <end position="143"/>
    </location>
</feature>
<accession>A0A7D7LQK0</accession>
<keyword evidence="13" id="KW-1185">Reference proteome</keyword>
<evidence type="ECO:0000256" key="2">
    <source>
        <dbReference type="ARBA" id="ARBA00007613"/>
    </source>
</evidence>
<evidence type="ECO:0000256" key="8">
    <source>
        <dbReference type="SAM" id="Coils"/>
    </source>
</evidence>
<proteinExistence type="inferred from homology"/>
<reference evidence="10" key="3">
    <citation type="submission" date="2020-07" db="EMBL/GenBank/DDBJ databases">
        <authorList>
            <person name="Yang C."/>
        </authorList>
    </citation>
    <scope>NUCLEOTIDE SEQUENCE</scope>
    <source>
        <strain evidence="10">Cx-624</strain>
    </source>
</reference>
<comment type="similarity">
    <text evidence="2">Belongs to the outer membrane factor (OMF) (TC 1.B.17) family.</text>
</comment>
<dbReference type="Proteomes" id="UP000515349">
    <property type="component" value="Chromosome"/>
</dbReference>
<evidence type="ECO:0000256" key="5">
    <source>
        <dbReference type="ARBA" id="ARBA00022692"/>
    </source>
</evidence>
<feature type="signal peptide" evidence="9">
    <location>
        <begin position="1"/>
        <end position="21"/>
    </location>
</feature>
<keyword evidence="4" id="KW-1134">Transmembrane beta strand</keyword>
<keyword evidence="9" id="KW-0732">Signal</keyword>
<evidence type="ECO:0000313" key="10">
    <source>
        <dbReference type="EMBL" id="MBA5245718.1"/>
    </source>
</evidence>
<keyword evidence="5" id="KW-0812">Transmembrane</keyword>
<keyword evidence="3" id="KW-0813">Transport</keyword>
<dbReference type="GO" id="GO:1990281">
    <property type="term" value="C:efflux pump complex"/>
    <property type="evidence" value="ECO:0007669"/>
    <property type="project" value="TreeGrafter"/>
</dbReference>
<dbReference type="SUPFAM" id="SSF56954">
    <property type="entry name" value="Outer membrane efflux proteins (OEP)"/>
    <property type="match status" value="1"/>
</dbReference>
<dbReference type="EMBL" id="CP059472">
    <property type="protein sequence ID" value="QMS98876.1"/>
    <property type="molecule type" value="Genomic_DNA"/>
</dbReference>
<evidence type="ECO:0000256" key="9">
    <source>
        <dbReference type="SAM" id="SignalP"/>
    </source>
</evidence>
<dbReference type="Gene3D" id="1.20.1600.10">
    <property type="entry name" value="Outer membrane efflux proteins (OEP)"/>
    <property type="match status" value="1"/>
</dbReference>
<evidence type="ECO:0000313" key="13">
    <source>
        <dbReference type="Proteomes" id="UP000539710"/>
    </source>
</evidence>
<evidence type="ECO:0000313" key="12">
    <source>
        <dbReference type="Proteomes" id="UP000515349"/>
    </source>
</evidence>
<keyword evidence="7" id="KW-0998">Cell outer membrane</keyword>
<name>A0A7D7LQK0_9FLAO</name>
<protein>
    <submittedName>
        <fullName evidence="11">TolC family protein</fullName>
    </submittedName>
</protein>
<dbReference type="PANTHER" id="PTHR30026:SF20">
    <property type="entry name" value="OUTER MEMBRANE PROTEIN TOLC"/>
    <property type="match status" value="1"/>
</dbReference>
<dbReference type="RefSeq" id="WP_181885840.1">
    <property type="nucleotide sequence ID" value="NZ_CP059472.1"/>
</dbReference>
<organism evidence="11 12">
    <name type="scientific">Marnyiella aurantia</name>
    <dbReference type="NCBI Taxonomy" id="2758037"/>
    <lineage>
        <taxon>Bacteria</taxon>
        <taxon>Pseudomonadati</taxon>
        <taxon>Bacteroidota</taxon>
        <taxon>Flavobacteriia</taxon>
        <taxon>Flavobacteriales</taxon>
        <taxon>Weeksellaceae</taxon>
        <taxon>Marnyiella</taxon>
    </lineage>
</organism>
<gene>
    <name evidence="11" type="ORF">H1R16_02375</name>
    <name evidence="10" type="ORF">H2507_00895</name>
</gene>
<evidence type="ECO:0000256" key="6">
    <source>
        <dbReference type="ARBA" id="ARBA00023136"/>
    </source>
</evidence>
<dbReference type="AlphaFoldDB" id="A0A7D7LQK0"/>
<dbReference type="GO" id="GO:0009279">
    <property type="term" value="C:cell outer membrane"/>
    <property type="evidence" value="ECO:0007669"/>
    <property type="project" value="UniProtKB-SubCell"/>
</dbReference>
<sequence>MTLKYKLTLTVLSLFFSTANAQLTERTLTMEEVVQLALENHTQLQLSKDNIQIARQQTRIAELQKLPSINATANAFYLGDALILDKDFSKVATVNMPHSGNSYSVQASELIFKGGLVKKSIELSELREQLAELDHEKDAQNIKFLVMSTYLDIQKIINQKNVYLNNRKLATQRLENVNKFYKQGMVTRNEIIRGELLLKNLEQGILVLDNSRAALNYQLAIAIGISPDVLIEPAASFAEATEAQELAYFQELAHQNHSVLKSAQTGISMSEKNIEIIRTDRMPTIAAFGGYSMARPVTSTLPAQDFYTNTWQTGVSISYNIDNLYKTKEKEQLGKFQLNQAKNVLVLQRQNLDVQTNAAWLKWREAVQQAKLYKESEELANENYKIIEAKYLNQLALQADMTDATNAKLEAELQYANSEINVQYQYYSLLKTTGTL</sequence>
<dbReference type="Pfam" id="PF02321">
    <property type="entry name" value="OEP"/>
    <property type="match status" value="1"/>
</dbReference>
<dbReference type="GO" id="GO:0015288">
    <property type="term" value="F:porin activity"/>
    <property type="evidence" value="ECO:0007669"/>
    <property type="project" value="TreeGrafter"/>
</dbReference>
<evidence type="ECO:0000256" key="7">
    <source>
        <dbReference type="ARBA" id="ARBA00023237"/>
    </source>
</evidence>
<feature type="chain" id="PRO_5044656196" evidence="9">
    <location>
        <begin position="22"/>
        <end position="436"/>
    </location>
</feature>
<dbReference type="GO" id="GO:0015562">
    <property type="term" value="F:efflux transmembrane transporter activity"/>
    <property type="evidence" value="ECO:0007669"/>
    <property type="project" value="InterPro"/>
</dbReference>
<dbReference type="Proteomes" id="UP000539710">
    <property type="component" value="Unassembled WGS sequence"/>
</dbReference>
<dbReference type="EMBL" id="JACEUX010000001">
    <property type="protein sequence ID" value="MBA5245718.1"/>
    <property type="molecule type" value="Genomic_DNA"/>
</dbReference>
<keyword evidence="8" id="KW-0175">Coiled coil</keyword>
<comment type="subcellular location">
    <subcellularLocation>
        <location evidence="1">Cell outer membrane</location>
    </subcellularLocation>
</comment>
<evidence type="ECO:0000256" key="4">
    <source>
        <dbReference type="ARBA" id="ARBA00022452"/>
    </source>
</evidence>
<keyword evidence="6" id="KW-0472">Membrane</keyword>
<dbReference type="PANTHER" id="PTHR30026">
    <property type="entry name" value="OUTER MEMBRANE PROTEIN TOLC"/>
    <property type="match status" value="1"/>
</dbReference>
<dbReference type="InterPro" id="IPR003423">
    <property type="entry name" value="OMP_efflux"/>
</dbReference>
<dbReference type="KEGG" id="cbau:H1R16_02375"/>